<comment type="caution">
    <text evidence="1">The sequence shown here is derived from an EMBL/GenBank/DDBJ whole genome shotgun (WGS) entry which is preliminary data.</text>
</comment>
<protein>
    <recommendedName>
        <fullName evidence="3">S-adenosyl methyltransferase</fullName>
    </recommendedName>
</protein>
<sequence>MLTPAMRHDPEEMLGALVPAAGFRLETEGNLRPLLFYLRAVKPS</sequence>
<accession>A0ABW7A6W3</accession>
<reference evidence="1 2" key="1">
    <citation type="submission" date="2024-10" db="EMBL/GenBank/DDBJ databases">
        <authorList>
            <person name="Topkara A.R."/>
            <person name="Saygin H."/>
        </authorList>
    </citation>
    <scope>NUCLEOTIDE SEQUENCE [LARGE SCALE GENOMIC DNA]</scope>
    <source>
        <strain evidence="1 2">M3C6</strain>
    </source>
</reference>
<dbReference type="EMBL" id="JBICRM010000004">
    <property type="protein sequence ID" value="MFG1703075.1"/>
    <property type="molecule type" value="Genomic_DNA"/>
</dbReference>
<organism evidence="1 2">
    <name type="scientific">Nonomuraea marmarensis</name>
    <dbReference type="NCBI Taxonomy" id="3351344"/>
    <lineage>
        <taxon>Bacteria</taxon>
        <taxon>Bacillati</taxon>
        <taxon>Actinomycetota</taxon>
        <taxon>Actinomycetes</taxon>
        <taxon>Streptosporangiales</taxon>
        <taxon>Streptosporangiaceae</taxon>
        <taxon>Nonomuraea</taxon>
    </lineage>
</organism>
<proteinExistence type="predicted"/>
<evidence type="ECO:0000313" key="1">
    <source>
        <dbReference type="EMBL" id="MFG1703075.1"/>
    </source>
</evidence>
<keyword evidence="2" id="KW-1185">Reference proteome</keyword>
<gene>
    <name evidence="1" type="ORF">ACFLIM_07770</name>
</gene>
<evidence type="ECO:0000313" key="2">
    <source>
        <dbReference type="Proteomes" id="UP001603978"/>
    </source>
</evidence>
<evidence type="ECO:0008006" key="3">
    <source>
        <dbReference type="Google" id="ProtNLM"/>
    </source>
</evidence>
<dbReference type="RefSeq" id="WP_393163458.1">
    <property type="nucleotide sequence ID" value="NZ_JBICRM010000004.1"/>
</dbReference>
<name>A0ABW7A6W3_9ACTN</name>
<dbReference type="Proteomes" id="UP001603978">
    <property type="component" value="Unassembled WGS sequence"/>
</dbReference>